<protein>
    <submittedName>
        <fullName evidence="3">TIGR03620 family F420-dependent LLM class oxidoreductase</fullName>
    </submittedName>
</protein>
<dbReference type="RefSeq" id="WP_248823887.1">
    <property type="nucleotide sequence ID" value="NZ_JALKFT010000005.1"/>
</dbReference>
<evidence type="ECO:0000256" key="1">
    <source>
        <dbReference type="ARBA" id="ARBA00023002"/>
    </source>
</evidence>
<dbReference type="InterPro" id="IPR019922">
    <property type="entry name" value="Lucif-like_OxRdatse_MSMEG_4141"/>
</dbReference>
<dbReference type="PANTHER" id="PTHR43244">
    <property type="match status" value="1"/>
</dbReference>
<comment type="caution">
    <text evidence="3">The sequence shown here is derived from an EMBL/GenBank/DDBJ whole genome shotgun (WGS) entry which is preliminary data.</text>
</comment>
<dbReference type="InterPro" id="IPR036661">
    <property type="entry name" value="Luciferase-like_sf"/>
</dbReference>
<dbReference type="InterPro" id="IPR011251">
    <property type="entry name" value="Luciferase-like_dom"/>
</dbReference>
<evidence type="ECO:0000313" key="4">
    <source>
        <dbReference type="Proteomes" id="UP001201873"/>
    </source>
</evidence>
<name>A0ABT0JW42_9ACTN</name>
<sequence>MTVAETRRRLGRFGVWIPPFVLLSTPVAMQRRELVRIERLGYGSVWSGETPPVAPVSGREAFTQHGLMLATTDRITVGTGIANISVRAAGSMHTGAATLAEAHPDRFVLGLGGQSGERPLAHLRDYLDAMDDAGRRLTQLPAPPYPRVLAALGPRAHQLARERADGVHPFLQPVAHTAVARAAVGPDLLVIPHQAVVLETDAPAARAQLRRILSLGAGAPESPYTRNYRRLGYSEAEVTGERSDRLIDDVLAWGDETTVAARLTAHLDAGADHVLVNPFAADLTQAVDQLERLAPLLFPAV</sequence>
<accession>A0ABT0JW42</accession>
<keyword evidence="4" id="KW-1185">Reference proteome</keyword>
<keyword evidence="1" id="KW-0560">Oxidoreductase</keyword>
<dbReference type="SUPFAM" id="SSF51679">
    <property type="entry name" value="Bacterial luciferase-like"/>
    <property type="match status" value="1"/>
</dbReference>
<feature type="domain" description="Luciferase-like" evidence="2">
    <location>
        <begin position="13"/>
        <end position="273"/>
    </location>
</feature>
<dbReference type="Pfam" id="PF00296">
    <property type="entry name" value="Bac_luciferase"/>
    <property type="match status" value="1"/>
</dbReference>
<gene>
    <name evidence="3" type="ORF">MXD59_06555</name>
</gene>
<dbReference type="Proteomes" id="UP001201873">
    <property type="component" value="Unassembled WGS sequence"/>
</dbReference>
<evidence type="ECO:0000313" key="3">
    <source>
        <dbReference type="EMBL" id="MCK9875442.1"/>
    </source>
</evidence>
<dbReference type="InterPro" id="IPR050564">
    <property type="entry name" value="F420-G6PD/mer"/>
</dbReference>
<dbReference type="EMBL" id="JALKFT010000005">
    <property type="protein sequence ID" value="MCK9875442.1"/>
    <property type="molecule type" value="Genomic_DNA"/>
</dbReference>
<organism evidence="3 4">
    <name type="scientific">Frankia umida</name>
    <dbReference type="NCBI Taxonomy" id="573489"/>
    <lineage>
        <taxon>Bacteria</taxon>
        <taxon>Bacillati</taxon>
        <taxon>Actinomycetota</taxon>
        <taxon>Actinomycetes</taxon>
        <taxon>Frankiales</taxon>
        <taxon>Frankiaceae</taxon>
        <taxon>Frankia</taxon>
    </lineage>
</organism>
<proteinExistence type="predicted"/>
<reference evidence="3 4" key="1">
    <citation type="submission" date="2022-04" db="EMBL/GenBank/DDBJ databases">
        <title>Genome diversity in the genus Frankia.</title>
        <authorList>
            <person name="Carlos-Shanley C."/>
            <person name="Hahn D."/>
        </authorList>
    </citation>
    <scope>NUCLEOTIDE SEQUENCE [LARGE SCALE GENOMIC DNA]</scope>
    <source>
        <strain evidence="3 4">Ag45/Mut15</strain>
    </source>
</reference>
<dbReference type="Gene3D" id="3.20.20.30">
    <property type="entry name" value="Luciferase-like domain"/>
    <property type="match status" value="1"/>
</dbReference>
<dbReference type="PANTHER" id="PTHR43244:SF1">
    <property type="entry name" value="5,10-METHYLENETETRAHYDROMETHANOPTERIN REDUCTASE"/>
    <property type="match status" value="1"/>
</dbReference>
<evidence type="ECO:0000259" key="2">
    <source>
        <dbReference type="Pfam" id="PF00296"/>
    </source>
</evidence>
<dbReference type="NCBIfam" id="TIGR03620">
    <property type="entry name" value="F420_MSMEG_4141"/>
    <property type="match status" value="1"/>
</dbReference>